<dbReference type="Gene3D" id="3.40.50.720">
    <property type="entry name" value="NAD(P)-binding Rossmann-like Domain"/>
    <property type="match status" value="2"/>
</dbReference>
<sequence length="340" mass="36851">MVDAPRPSVLLSMERRHLPRLFDDAARARLRQVAKVDLADEAIVADFQAPGVAERLKDTEILLTGWGSQPVDEAVLAHAPNLEAIVHSAGSVKAIVTDACWQRGLAVSNAVAANAVPVAEYTVAMIVLANKHVLPIRDAYRTQNAKQDWAITYPTIGNYGQVIGIVGASHVGREVLRLLASYDFELLLSDPTLTAAEAERLGAELVDLDELVTRSDVVSIHAPDLPATYHLFDQRRLARLKDQATLINTARGRLIDTAALTEEAATGRLDVILDVTDPEPLPPDSKLFQLPNVFLTPHLAGSTGVEVRRMGELAVAEIERYARGEPFAHPVDGSRIGQLA</sequence>
<organism evidence="7 8">
    <name type="scientific">Tenggerimyces flavus</name>
    <dbReference type="NCBI Taxonomy" id="1708749"/>
    <lineage>
        <taxon>Bacteria</taxon>
        <taxon>Bacillati</taxon>
        <taxon>Actinomycetota</taxon>
        <taxon>Actinomycetes</taxon>
        <taxon>Propionibacteriales</taxon>
        <taxon>Nocardioidaceae</taxon>
        <taxon>Tenggerimyces</taxon>
    </lineage>
</organism>
<dbReference type="InterPro" id="IPR006139">
    <property type="entry name" value="D-isomer_2_OHA_DH_cat_dom"/>
</dbReference>
<feature type="domain" description="D-isomer specific 2-hydroxyacid dehydrogenase NAD-binding" evidence="6">
    <location>
        <begin position="124"/>
        <end position="300"/>
    </location>
</feature>
<gene>
    <name evidence="7" type="ORF">ACFOUW_08695</name>
</gene>
<dbReference type="PROSITE" id="PS00670">
    <property type="entry name" value="D_2_HYDROXYACID_DH_2"/>
    <property type="match status" value="1"/>
</dbReference>
<evidence type="ECO:0000256" key="3">
    <source>
        <dbReference type="ARBA" id="ARBA00023027"/>
    </source>
</evidence>
<dbReference type="PANTHER" id="PTHR42789:SF1">
    <property type="entry name" value="D-ISOMER SPECIFIC 2-HYDROXYACID DEHYDROGENASE FAMILY PROTEIN (AFU_ORTHOLOGUE AFUA_6G10090)"/>
    <property type="match status" value="1"/>
</dbReference>
<comment type="similarity">
    <text evidence="1 4">Belongs to the D-isomer specific 2-hydroxyacid dehydrogenase family.</text>
</comment>
<comment type="caution">
    <text evidence="7">The sequence shown here is derived from an EMBL/GenBank/DDBJ whole genome shotgun (WGS) entry which is preliminary data.</text>
</comment>
<dbReference type="CDD" id="cd12167">
    <property type="entry name" value="2-Hacid_dh_8"/>
    <property type="match status" value="1"/>
</dbReference>
<dbReference type="Pfam" id="PF02826">
    <property type="entry name" value="2-Hacid_dh_C"/>
    <property type="match status" value="1"/>
</dbReference>
<name>A0ABV7Y6K5_9ACTN</name>
<evidence type="ECO:0000259" key="5">
    <source>
        <dbReference type="Pfam" id="PF00389"/>
    </source>
</evidence>
<keyword evidence="3" id="KW-0520">NAD</keyword>
<dbReference type="InterPro" id="IPR029753">
    <property type="entry name" value="D-isomer_DH_CS"/>
</dbReference>
<keyword evidence="8" id="KW-1185">Reference proteome</keyword>
<evidence type="ECO:0000259" key="6">
    <source>
        <dbReference type="Pfam" id="PF02826"/>
    </source>
</evidence>
<dbReference type="PANTHER" id="PTHR42789">
    <property type="entry name" value="D-ISOMER SPECIFIC 2-HYDROXYACID DEHYDROGENASE FAMILY PROTEIN (AFU_ORTHOLOGUE AFUA_6G10090)"/>
    <property type="match status" value="1"/>
</dbReference>
<dbReference type="SUPFAM" id="SSF52283">
    <property type="entry name" value="Formate/glycerate dehydrogenase catalytic domain-like"/>
    <property type="match status" value="1"/>
</dbReference>
<dbReference type="InterPro" id="IPR036291">
    <property type="entry name" value="NAD(P)-bd_dom_sf"/>
</dbReference>
<evidence type="ECO:0000256" key="2">
    <source>
        <dbReference type="ARBA" id="ARBA00023002"/>
    </source>
</evidence>
<dbReference type="Proteomes" id="UP001595699">
    <property type="component" value="Unassembled WGS sequence"/>
</dbReference>
<proteinExistence type="inferred from homology"/>
<feature type="domain" description="D-isomer specific 2-hydroxyacid dehydrogenase catalytic" evidence="5">
    <location>
        <begin position="50"/>
        <end position="331"/>
    </location>
</feature>
<reference evidence="8" key="1">
    <citation type="journal article" date="2019" name="Int. J. Syst. Evol. Microbiol.">
        <title>The Global Catalogue of Microorganisms (GCM) 10K type strain sequencing project: providing services to taxonomists for standard genome sequencing and annotation.</title>
        <authorList>
            <consortium name="The Broad Institute Genomics Platform"/>
            <consortium name="The Broad Institute Genome Sequencing Center for Infectious Disease"/>
            <person name="Wu L."/>
            <person name="Ma J."/>
        </authorList>
    </citation>
    <scope>NUCLEOTIDE SEQUENCE [LARGE SCALE GENOMIC DNA]</scope>
    <source>
        <strain evidence="8">CGMCC 4.7241</strain>
    </source>
</reference>
<dbReference type="Pfam" id="PF00389">
    <property type="entry name" value="2-Hacid_dh"/>
    <property type="match status" value="1"/>
</dbReference>
<evidence type="ECO:0000313" key="8">
    <source>
        <dbReference type="Proteomes" id="UP001595699"/>
    </source>
</evidence>
<dbReference type="InterPro" id="IPR006140">
    <property type="entry name" value="D-isomer_DH_NAD-bd"/>
</dbReference>
<dbReference type="EMBL" id="JBHRZH010000006">
    <property type="protein sequence ID" value="MFC3760916.1"/>
    <property type="molecule type" value="Genomic_DNA"/>
</dbReference>
<keyword evidence="2 4" id="KW-0560">Oxidoreductase</keyword>
<evidence type="ECO:0000313" key="7">
    <source>
        <dbReference type="EMBL" id="MFC3760916.1"/>
    </source>
</evidence>
<dbReference type="SUPFAM" id="SSF51735">
    <property type="entry name" value="NAD(P)-binding Rossmann-fold domains"/>
    <property type="match status" value="1"/>
</dbReference>
<evidence type="ECO:0000256" key="1">
    <source>
        <dbReference type="ARBA" id="ARBA00005854"/>
    </source>
</evidence>
<accession>A0ABV7Y6K5</accession>
<dbReference type="RefSeq" id="WP_205117149.1">
    <property type="nucleotide sequence ID" value="NZ_JAFBCM010000001.1"/>
</dbReference>
<protein>
    <submittedName>
        <fullName evidence="7">Hydroxyacid dehydrogenase</fullName>
    </submittedName>
</protein>
<evidence type="ECO:0000256" key="4">
    <source>
        <dbReference type="RuleBase" id="RU003719"/>
    </source>
</evidence>
<dbReference type="InterPro" id="IPR050857">
    <property type="entry name" value="D-2-hydroxyacid_DH"/>
</dbReference>